<dbReference type="KEGG" id="ovi:T265_10298"/>
<dbReference type="RefSeq" id="XP_009174888.1">
    <property type="nucleotide sequence ID" value="XM_009176624.1"/>
</dbReference>
<reference evidence="1 2" key="1">
    <citation type="submission" date="2013-11" db="EMBL/GenBank/DDBJ databases">
        <title>Opisthorchis viverrini - life in the bile duct.</title>
        <authorList>
            <person name="Young N.D."/>
            <person name="Nagarajan N."/>
            <person name="Lin S.J."/>
            <person name="Korhonen P.K."/>
            <person name="Jex A.R."/>
            <person name="Hall R.S."/>
            <person name="Safavi-Hemami H."/>
            <person name="Kaewkong W."/>
            <person name="Bertrand D."/>
            <person name="Gao S."/>
            <person name="Seet Q."/>
            <person name="Wongkham S."/>
            <person name="Teh B.T."/>
            <person name="Wongkham C."/>
            <person name="Intapan P.M."/>
            <person name="Maleewong W."/>
            <person name="Yang X."/>
            <person name="Hu M."/>
            <person name="Wang Z."/>
            <person name="Hofmann A."/>
            <person name="Sternberg P.W."/>
            <person name="Tan P."/>
            <person name="Wang J."/>
            <person name="Gasser R.B."/>
        </authorList>
    </citation>
    <scope>NUCLEOTIDE SEQUENCE [LARGE SCALE GENOMIC DNA]</scope>
</reference>
<protein>
    <submittedName>
        <fullName evidence="1">Uncharacterized protein</fullName>
    </submittedName>
</protein>
<keyword evidence="2" id="KW-1185">Reference proteome</keyword>
<dbReference type="AlphaFoldDB" id="A0A074Z717"/>
<dbReference type="Proteomes" id="UP000054324">
    <property type="component" value="Unassembled WGS sequence"/>
</dbReference>
<dbReference type="EMBL" id="KL596972">
    <property type="protein sequence ID" value="KER21367.1"/>
    <property type="molecule type" value="Genomic_DNA"/>
</dbReference>
<organism evidence="1 2">
    <name type="scientific">Opisthorchis viverrini</name>
    <name type="common">Southeast Asian liver fluke</name>
    <dbReference type="NCBI Taxonomy" id="6198"/>
    <lineage>
        <taxon>Eukaryota</taxon>
        <taxon>Metazoa</taxon>
        <taxon>Spiralia</taxon>
        <taxon>Lophotrochozoa</taxon>
        <taxon>Platyhelminthes</taxon>
        <taxon>Trematoda</taxon>
        <taxon>Digenea</taxon>
        <taxon>Opisthorchiida</taxon>
        <taxon>Opisthorchiata</taxon>
        <taxon>Opisthorchiidae</taxon>
        <taxon>Opisthorchis</taxon>
    </lineage>
</organism>
<evidence type="ECO:0000313" key="1">
    <source>
        <dbReference type="EMBL" id="KER21367.1"/>
    </source>
</evidence>
<sequence length="123" mass="13745">MTWKKGVKEITKSLGVARLPGWGPRDPPDVTTLSGDAVENQSTSMSLEGSTRTGILTGCAIMDNGSRNAAVGFEPRTFRRLHLCEHSPKFLRRNFTARIDSCKRSTLWCLKLYFGGNSHRQKF</sequence>
<accession>A0A074Z717</accession>
<dbReference type="GeneID" id="20324466"/>
<name>A0A074Z717_OPIVI</name>
<dbReference type="CTD" id="20324466"/>
<evidence type="ECO:0000313" key="2">
    <source>
        <dbReference type="Proteomes" id="UP000054324"/>
    </source>
</evidence>
<gene>
    <name evidence="1" type="ORF">T265_10298</name>
</gene>
<dbReference type="OrthoDB" id="6489092at2759"/>
<proteinExistence type="predicted"/>